<dbReference type="Proteomes" id="UP000054544">
    <property type="component" value="Unassembled WGS sequence"/>
</dbReference>
<gene>
    <name evidence="7" type="ORF">H634G_03211</name>
</gene>
<protein>
    <recommendedName>
        <fullName evidence="6">RING-type domain-containing protein</fullName>
    </recommendedName>
</protein>
<dbReference type="PROSITE" id="PS50089">
    <property type="entry name" value="ZF_RING_2"/>
    <property type="match status" value="1"/>
</dbReference>
<dbReference type="SUPFAM" id="SSF57850">
    <property type="entry name" value="RING/U-box"/>
    <property type="match status" value="1"/>
</dbReference>
<dbReference type="InterPro" id="IPR001841">
    <property type="entry name" value="Znf_RING"/>
</dbReference>
<dbReference type="OrthoDB" id="8062037at2759"/>
<dbReference type="PANTHER" id="PTHR15710:SF243">
    <property type="entry name" value="E3 UBIQUITIN-PROTEIN LIGASE PRAJA-2 ISOFORM X1"/>
    <property type="match status" value="1"/>
</dbReference>
<evidence type="ECO:0000256" key="3">
    <source>
        <dbReference type="ARBA" id="ARBA00022833"/>
    </source>
</evidence>
<evidence type="ECO:0000259" key="6">
    <source>
        <dbReference type="PROSITE" id="PS50089"/>
    </source>
</evidence>
<dbReference type="Gene3D" id="3.30.40.10">
    <property type="entry name" value="Zinc/RING finger domain, C3HC4 (zinc finger)"/>
    <property type="match status" value="1"/>
</dbReference>
<keyword evidence="3" id="KW-0862">Zinc</keyword>
<dbReference type="EMBL" id="KE384725">
    <property type="protein sequence ID" value="KJK81948.1"/>
    <property type="molecule type" value="Genomic_DNA"/>
</dbReference>
<evidence type="ECO:0000256" key="1">
    <source>
        <dbReference type="ARBA" id="ARBA00022723"/>
    </source>
</evidence>
<evidence type="ECO:0000313" key="7">
    <source>
        <dbReference type="EMBL" id="KJK81948.1"/>
    </source>
</evidence>
<dbReference type="Pfam" id="PF13639">
    <property type="entry name" value="zf-RING_2"/>
    <property type="match status" value="1"/>
</dbReference>
<feature type="domain" description="RING-type" evidence="6">
    <location>
        <begin position="126"/>
        <end position="171"/>
    </location>
</feature>
<feature type="compositionally biased region" description="Acidic residues" evidence="5">
    <location>
        <begin position="183"/>
        <end position="198"/>
    </location>
</feature>
<evidence type="ECO:0000256" key="2">
    <source>
        <dbReference type="ARBA" id="ARBA00022771"/>
    </source>
</evidence>
<dbReference type="GO" id="GO:0061630">
    <property type="term" value="F:ubiquitin protein ligase activity"/>
    <property type="evidence" value="ECO:0007669"/>
    <property type="project" value="TreeGrafter"/>
</dbReference>
<proteinExistence type="predicted"/>
<accession>A0A0D9P713</accession>
<evidence type="ECO:0000256" key="4">
    <source>
        <dbReference type="PROSITE-ProRule" id="PRU00175"/>
    </source>
</evidence>
<feature type="region of interest" description="Disordered" evidence="5">
    <location>
        <begin position="178"/>
        <end position="198"/>
    </location>
</feature>
<reference evidence="8" key="1">
    <citation type="journal article" date="2014" name="BMC Genomics">
        <title>The genome sequence of the biocontrol fungus Metarhizium anisopliae and comparative genomics of Metarhizium species.</title>
        <authorList>
            <person name="Pattemore J.A."/>
            <person name="Hane J.K."/>
            <person name="Williams A.H."/>
            <person name="Wilson B.A."/>
            <person name="Stodart B.J."/>
            <person name="Ash G.J."/>
        </authorList>
    </citation>
    <scope>NUCLEOTIDE SEQUENCE [LARGE SCALE GENOMIC DNA]</scope>
    <source>
        <strain evidence="8">BRIP 53293</strain>
    </source>
</reference>
<dbReference type="GO" id="GO:0016567">
    <property type="term" value="P:protein ubiquitination"/>
    <property type="evidence" value="ECO:0007669"/>
    <property type="project" value="TreeGrafter"/>
</dbReference>
<dbReference type="AlphaFoldDB" id="A0A0D9P713"/>
<evidence type="ECO:0000313" key="8">
    <source>
        <dbReference type="Proteomes" id="UP000054544"/>
    </source>
</evidence>
<dbReference type="STRING" id="1291518.A0A0D9P713"/>
<organism evidence="7 8">
    <name type="scientific">Metarhizium anisopliae BRIP 53293</name>
    <dbReference type="NCBI Taxonomy" id="1291518"/>
    <lineage>
        <taxon>Eukaryota</taxon>
        <taxon>Fungi</taxon>
        <taxon>Dikarya</taxon>
        <taxon>Ascomycota</taxon>
        <taxon>Pezizomycotina</taxon>
        <taxon>Sordariomycetes</taxon>
        <taxon>Hypocreomycetidae</taxon>
        <taxon>Hypocreales</taxon>
        <taxon>Clavicipitaceae</taxon>
        <taxon>Metarhizium</taxon>
    </lineage>
</organism>
<dbReference type="PANTHER" id="PTHR15710">
    <property type="entry name" value="E3 UBIQUITIN-PROTEIN LIGASE PRAJA"/>
    <property type="match status" value="1"/>
</dbReference>
<name>A0A0D9P713_METAN</name>
<keyword evidence="8" id="KW-1185">Reference proteome</keyword>
<dbReference type="InterPro" id="IPR013083">
    <property type="entry name" value="Znf_RING/FYVE/PHD"/>
</dbReference>
<sequence length="198" mass="22330">MATQYEVEHNVQFAETQPRSRRVNMDSFFSLLNRVSDSGTATPHNNPHATPTLPDMANIFRLLQDQMQTLASTAPTAENRTFLMDLVDTLDGDILDPPDRLRGVGQEFLDALDRVGRKTLRGDDDCAICKIPYLEDPYCLVVELPCKGAHRFDLECVGPWLRSKGTCPMCREEMGKKKAAAVQEDEDEDEDDMDMIYA</sequence>
<evidence type="ECO:0000256" key="5">
    <source>
        <dbReference type="SAM" id="MobiDB-lite"/>
    </source>
</evidence>
<dbReference type="GO" id="GO:0005737">
    <property type="term" value="C:cytoplasm"/>
    <property type="evidence" value="ECO:0007669"/>
    <property type="project" value="TreeGrafter"/>
</dbReference>
<keyword evidence="2 4" id="KW-0863">Zinc-finger</keyword>
<keyword evidence="1" id="KW-0479">Metal-binding</keyword>
<dbReference type="GO" id="GO:0008270">
    <property type="term" value="F:zinc ion binding"/>
    <property type="evidence" value="ECO:0007669"/>
    <property type="project" value="UniProtKB-KW"/>
</dbReference>